<dbReference type="SUPFAM" id="SSF51182">
    <property type="entry name" value="RmlC-like cupins"/>
    <property type="match status" value="1"/>
</dbReference>
<dbReference type="Gene3D" id="1.10.10.1320">
    <property type="entry name" value="Anti-sigma factor, zinc-finger domain"/>
    <property type="match status" value="1"/>
</dbReference>
<dbReference type="Pfam" id="PF12973">
    <property type="entry name" value="Cupin_7"/>
    <property type="match status" value="1"/>
</dbReference>
<dbReference type="OrthoDB" id="2988517at2"/>
<dbReference type="InterPro" id="IPR012807">
    <property type="entry name" value="Anti-sigma_ChrR"/>
</dbReference>
<evidence type="ECO:0000313" key="4">
    <source>
        <dbReference type="Proteomes" id="UP000186098"/>
    </source>
</evidence>
<sequence length="234" mass="24456">MPLDLKSRGTAISHHPTDALMMEYAAGTLPEGFALVVATHISMCDECRARLHAFEAVGGALLDSAPTCEMGEGALARVMAGLDARPARSPAPVAPQSRPQPRPPARPRGLLPEPLAGYVGGGIGSVRWKPLGLGVRTAVIPTGGSATARLLYIPAGESVPDHGHRGRELTLVLQGAFADAEGRFGPGDIECAGTEVEHTPVAEPGQDCICLAATDALLRFRALIPRLAQPLFRI</sequence>
<dbReference type="InterPro" id="IPR011051">
    <property type="entry name" value="RmlC_Cupin_sf"/>
</dbReference>
<dbReference type="RefSeq" id="WP_076364031.1">
    <property type="nucleotide sequence ID" value="NZ_FTOM01000002.1"/>
</dbReference>
<dbReference type="InterPro" id="IPR014710">
    <property type="entry name" value="RmlC-like_jellyroll"/>
</dbReference>
<dbReference type="InterPro" id="IPR025979">
    <property type="entry name" value="ChrR-like_cupin_dom"/>
</dbReference>
<dbReference type="NCBIfam" id="TIGR02451">
    <property type="entry name" value="anti_sig_ChrR"/>
    <property type="match status" value="1"/>
</dbReference>
<dbReference type="AlphaFoldDB" id="A0A1N7KYP1"/>
<dbReference type="Proteomes" id="UP000186098">
    <property type="component" value="Unassembled WGS sequence"/>
</dbReference>
<accession>A0A1N7KYP1</accession>
<evidence type="ECO:0000259" key="2">
    <source>
        <dbReference type="Pfam" id="PF12973"/>
    </source>
</evidence>
<keyword evidence="4" id="KW-1185">Reference proteome</keyword>
<evidence type="ECO:0000256" key="1">
    <source>
        <dbReference type="SAM" id="MobiDB-lite"/>
    </source>
</evidence>
<evidence type="ECO:0000313" key="3">
    <source>
        <dbReference type="EMBL" id="SIS66705.1"/>
    </source>
</evidence>
<reference evidence="4" key="1">
    <citation type="submission" date="2017-01" db="EMBL/GenBank/DDBJ databases">
        <authorList>
            <person name="Varghese N."/>
            <person name="Submissions S."/>
        </authorList>
    </citation>
    <scope>NUCLEOTIDE SEQUENCE [LARGE SCALE GENOMIC DNA]</scope>
    <source>
        <strain evidence="4">DSM 18714</strain>
    </source>
</reference>
<feature type="domain" description="ChrR-like cupin" evidence="2">
    <location>
        <begin position="125"/>
        <end position="216"/>
    </location>
</feature>
<name>A0A1N7KYP1_9RHOB</name>
<dbReference type="CDD" id="cd20301">
    <property type="entry name" value="cupin_ChrR"/>
    <property type="match status" value="1"/>
</dbReference>
<gene>
    <name evidence="3" type="ORF">SAMN05421795_102321</name>
</gene>
<organism evidence="3 4">
    <name type="scientific">Phaeovulum vinaykumarii</name>
    <dbReference type="NCBI Taxonomy" id="407234"/>
    <lineage>
        <taxon>Bacteria</taxon>
        <taxon>Pseudomonadati</taxon>
        <taxon>Pseudomonadota</taxon>
        <taxon>Alphaproteobacteria</taxon>
        <taxon>Rhodobacterales</taxon>
        <taxon>Paracoccaceae</taxon>
        <taxon>Phaeovulum</taxon>
    </lineage>
</organism>
<dbReference type="EMBL" id="FTOM01000002">
    <property type="protein sequence ID" value="SIS66705.1"/>
    <property type="molecule type" value="Genomic_DNA"/>
</dbReference>
<dbReference type="InterPro" id="IPR041916">
    <property type="entry name" value="Anti_sigma_zinc_sf"/>
</dbReference>
<feature type="compositionally biased region" description="Low complexity" evidence="1">
    <location>
        <begin position="87"/>
        <end position="97"/>
    </location>
</feature>
<protein>
    <submittedName>
        <fullName evidence="3">Anti-ECFsigma factor, ChrR</fullName>
    </submittedName>
</protein>
<dbReference type="Gene3D" id="2.60.120.10">
    <property type="entry name" value="Jelly Rolls"/>
    <property type="match status" value="1"/>
</dbReference>
<feature type="region of interest" description="Disordered" evidence="1">
    <location>
        <begin position="86"/>
        <end position="111"/>
    </location>
</feature>
<dbReference type="STRING" id="407234.SAMN05421795_102321"/>
<proteinExistence type="predicted"/>